<dbReference type="AlphaFoldDB" id="A0AAW2CHF8"/>
<dbReference type="EMBL" id="JAZDWU010000007">
    <property type="protein sequence ID" value="KAK9997523.1"/>
    <property type="molecule type" value="Genomic_DNA"/>
</dbReference>
<evidence type="ECO:0000313" key="2">
    <source>
        <dbReference type="Proteomes" id="UP001459277"/>
    </source>
</evidence>
<keyword evidence="2" id="KW-1185">Reference proteome</keyword>
<dbReference type="Proteomes" id="UP001459277">
    <property type="component" value="Unassembled WGS sequence"/>
</dbReference>
<name>A0AAW2CHF8_9ROSI</name>
<dbReference type="Gene3D" id="3.60.21.10">
    <property type="match status" value="1"/>
</dbReference>
<evidence type="ECO:0000313" key="1">
    <source>
        <dbReference type="EMBL" id="KAK9997523.1"/>
    </source>
</evidence>
<sequence length="170" mass="19351">MVLAVGDSVFAHSGFKPEHVYYGLEKINEDVRDWLNGLGENYMMKKFLRYADVVVWMRDFSKDSMKKCDCLALELLLSTISRARRMIMGHTIQENGISEACESRVLRIDVGMLKGCGDRFSEVLEISKNSGLKVLTLNPFYWDKYLHSERKGGLGLLIPEQGPKQVEVKA</sequence>
<dbReference type="SUPFAM" id="SSF56300">
    <property type="entry name" value="Metallo-dependent phosphatases"/>
    <property type="match status" value="1"/>
</dbReference>
<dbReference type="PANTHER" id="PTHR47680">
    <property type="entry name" value="SHEWANELLA-LIKE PROTEIN PHOSPHATASE 2"/>
    <property type="match status" value="1"/>
</dbReference>
<proteinExistence type="predicted"/>
<dbReference type="InterPro" id="IPR029052">
    <property type="entry name" value="Metallo-depent_PP-like"/>
</dbReference>
<accession>A0AAW2CHF8</accession>
<dbReference type="PANTHER" id="PTHR47680:SF2">
    <property type="entry name" value="SHEWANELLA-LIKE PROTEIN PHOSPHATASE 2"/>
    <property type="match status" value="1"/>
</dbReference>
<comment type="caution">
    <text evidence="1">The sequence shown here is derived from an EMBL/GenBank/DDBJ whole genome shotgun (WGS) entry which is preliminary data.</text>
</comment>
<organism evidence="1 2">
    <name type="scientific">Lithocarpus litseifolius</name>
    <dbReference type="NCBI Taxonomy" id="425828"/>
    <lineage>
        <taxon>Eukaryota</taxon>
        <taxon>Viridiplantae</taxon>
        <taxon>Streptophyta</taxon>
        <taxon>Embryophyta</taxon>
        <taxon>Tracheophyta</taxon>
        <taxon>Spermatophyta</taxon>
        <taxon>Magnoliopsida</taxon>
        <taxon>eudicotyledons</taxon>
        <taxon>Gunneridae</taxon>
        <taxon>Pentapetalae</taxon>
        <taxon>rosids</taxon>
        <taxon>fabids</taxon>
        <taxon>Fagales</taxon>
        <taxon>Fagaceae</taxon>
        <taxon>Lithocarpus</taxon>
    </lineage>
</organism>
<gene>
    <name evidence="1" type="ORF">SO802_022209</name>
</gene>
<protein>
    <submittedName>
        <fullName evidence="1">Uncharacterized protein</fullName>
    </submittedName>
</protein>
<reference evidence="1 2" key="1">
    <citation type="submission" date="2024-01" db="EMBL/GenBank/DDBJ databases">
        <title>A telomere-to-telomere, gap-free genome of sweet tea (Lithocarpus litseifolius).</title>
        <authorList>
            <person name="Zhou J."/>
        </authorList>
    </citation>
    <scope>NUCLEOTIDE SEQUENCE [LARGE SCALE GENOMIC DNA]</scope>
    <source>
        <strain evidence="1">Zhou-2022a</strain>
        <tissue evidence="1">Leaf</tissue>
    </source>
</reference>